<organism evidence="1 2">
    <name type="scientific">Brucella pseudogrignonensis</name>
    <dbReference type="NCBI Taxonomy" id="419475"/>
    <lineage>
        <taxon>Bacteria</taxon>
        <taxon>Pseudomonadati</taxon>
        <taxon>Pseudomonadota</taxon>
        <taxon>Alphaproteobacteria</taxon>
        <taxon>Hyphomicrobiales</taxon>
        <taxon>Brucellaceae</taxon>
        <taxon>Brucella/Ochrobactrum group</taxon>
        <taxon>Brucella</taxon>
    </lineage>
</organism>
<protein>
    <submittedName>
        <fullName evidence="1">Uncharacterized protein</fullName>
    </submittedName>
</protein>
<keyword evidence="2" id="KW-1185">Reference proteome</keyword>
<dbReference type="Proteomes" id="UP000216188">
    <property type="component" value="Unassembled WGS sequence"/>
</dbReference>
<reference evidence="1 2" key="1">
    <citation type="submission" date="2017-07" db="EMBL/GenBank/DDBJ databases">
        <title>Phylogenetic study on the rhizospheric bacterium Ochrobactrum sp. A44.</title>
        <authorList>
            <person name="Krzyzanowska D.M."/>
            <person name="Ossowicki A."/>
            <person name="Rajewska M."/>
            <person name="Maciag T."/>
            <person name="Kaczynski Z."/>
            <person name="Czerwicka M."/>
            <person name="Jafra S."/>
        </authorList>
    </citation>
    <scope>NUCLEOTIDE SEQUENCE [LARGE SCALE GENOMIC DNA]</scope>
    <source>
        <strain evidence="1 2">CCUG 30717</strain>
    </source>
</reference>
<comment type="caution">
    <text evidence="1">The sequence shown here is derived from an EMBL/GenBank/DDBJ whole genome shotgun (WGS) entry which is preliminary data.</text>
</comment>
<accession>A0A256G9I6</accession>
<dbReference type="EMBL" id="NNRM01000038">
    <property type="protein sequence ID" value="OYR23744.1"/>
    <property type="molecule type" value="Genomic_DNA"/>
</dbReference>
<evidence type="ECO:0000313" key="1">
    <source>
        <dbReference type="EMBL" id="OYR23744.1"/>
    </source>
</evidence>
<dbReference type="AlphaFoldDB" id="A0A256G9I6"/>
<sequence length="46" mass="5349">MHHAARSEEASELCFLRVLRREHVTNPLMVRNLIRGFVTHHTGIRG</sequence>
<name>A0A256G9I6_9HYPH</name>
<gene>
    <name evidence="1" type="ORF">CEV34_3346</name>
</gene>
<proteinExistence type="predicted"/>
<evidence type="ECO:0000313" key="2">
    <source>
        <dbReference type="Proteomes" id="UP000216188"/>
    </source>
</evidence>